<protein>
    <submittedName>
        <fullName evidence="1">Uncharacterized protein</fullName>
    </submittedName>
</protein>
<accession>A0A8S1RCG7</accession>
<dbReference type="Proteomes" id="UP000692954">
    <property type="component" value="Unassembled WGS sequence"/>
</dbReference>
<proteinExistence type="predicted"/>
<evidence type="ECO:0000313" key="2">
    <source>
        <dbReference type="Proteomes" id="UP000692954"/>
    </source>
</evidence>
<reference evidence="1" key="1">
    <citation type="submission" date="2021-01" db="EMBL/GenBank/DDBJ databases">
        <authorList>
            <consortium name="Genoscope - CEA"/>
            <person name="William W."/>
        </authorList>
    </citation>
    <scope>NUCLEOTIDE SEQUENCE</scope>
</reference>
<dbReference type="EMBL" id="CAJJDN010000161">
    <property type="protein sequence ID" value="CAD8125678.1"/>
    <property type="molecule type" value="Genomic_DNA"/>
</dbReference>
<sequence>MGCHVTKNVKSEKKQKEIVITDEMLQECKIDDDVKSRISVYNQALDKMQQIPKLRKASILRFMVVFNPIVQRRKIQKYEED</sequence>
<name>A0A8S1RCG7_9CILI</name>
<keyword evidence="2" id="KW-1185">Reference proteome</keyword>
<dbReference type="OrthoDB" id="297367at2759"/>
<comment type="caution">
    <text evidence="1">The sequence shown here is derived from an EMBL/GenBank/DDBJ whole genome shotgun (WGS) entry which is preliminary data.</text>
</comment>
<evidence type="ECO:0000313" key="1">
    <source>
        <dbReference type="EMBL" id="CAD8125678.1"/>
    </source>
</evidence>
<organism evidence="1 2">
    <name type="scientific">Paramecium sonneborni</name>
    <dbReference type="NCBI Taxonomy" id="65129"/>
    <lineage>
        <taxon>Eukaryota</taxon>
        <taxon>Sar</taxon>
        <taxon>Alveolata</taxon>
        <taxon>Ciliophora</taxon>
        <taxon>Intramacronucleata</taxon>
        <taxon>Oligohymenophorea</taxon>
        <taxon>Peniculida</taxon>
        <taxon>Parameciidae</taxon>
        <taxon>Paramecium</taxon>
    </lineage>
</organism>
<dbReference type="AlphaFoldDB" id="A0A8S1RCG7"/>
<gene>
    <name evidence="1" type="ORF">PSON_ATCC_30995.1.T1610062</name>
</gene>